<evidence type="ECO:0000256" key="2">
    <source>
        <dbReference type="ARBA" id="ARBA00029447"/>
    </source>
</evidence>
<dbReference type="STRING" id="1379270.GEMMAAP_06690"/>
<comment type="similarity">
    <text evidence="2">Belongs to the methyl-accepting chemotaxis (MCP) protein family.</text>
</comment>
<dbReference type="Pfam" id="PF00672">
    <property type="entry name" value="HAMP"/>
    <property type="match status" value="1"/>
</dbReference>
<keyword evidence="3" id="KW-0807">Transducer</keyword>
<dbReference type="InterPro" id="IPR004089">
    <property type="entry name" value="MCPsignal_dom"/>
</dbReference>
<dbReference type="GO" id="GO:0004888">
    <property type="term" value="F:transmembrane signaling receptor activity"/>
    <property type="evidence" value="ECO:0007669"/>
    <property type="project" value="InterPro"/>
</dbReference>
<dbReference type="RefSeq" id="WP_026850358.1">
    <property type="nucleotide sequence ID" value="NZ_CP011454.1"/>
</dbReference>
<keyword evidence="1" id="KW-0488">Methylation</keyword>
<evidence type="ECO:0000256" key="1">
    <source>
        <dbReference type="ARBA" id="ARBA00022481"/>
    </source>
</evidence>
<dbReference type="SMART" id="SM00283">
    <property type="entry name" value="MA"/>
    <property type="match status" value="1"/>
</dbReference>
<dbReference type="EMBL" id="CP011454">
    <property type="protein sequence ID" value="AMW04615.1"/>
    <property type="molecule type" value="Genomic_DNA"/>
</dbReference>
<dbReference type="Proteomes" id="UP000076404">
    <property type="component" value="Chromosome"/>
</dbReference>
<dbReference type="PROSITE" id="PS50111">
    <property type="entry name" value="CHEMOTAXIS_TRANSDUC_2"/>
    <property type="match status" value="1"/>
</dbReference>
<protein>
    <recommendedName>
        <fullName evidence="9">Chemotaxis protein</fullName>
    </recommendedName>
</protein>
<dbReference type="Gene3D" id="1.10.287.950">
    <property type="entry name" value="Methyl-accepting chemotaxis protein"/>
    <property type="match status" value="1"/>
</dbReference>
<dbReference type="InterPro" id="IPR004090">
    <property type="entry name" value="Chemotax_Me-accpt_rcpt"/>
</dbReference>
<gene>
    <name evidence="7" type="ORF">GEMMAAP_06690</name>
</gene>
<dbReference type="eggNOG" id="COG0840">
    <property type="taxonomic scope" value="Bacteria"/>
</dbReference>
<feature type="domain" description="HAMP" evidence="6">
    <location>
        <begin position="142"/>
        <end position="194"/>
    </location>
</feature>
<reference evidence="7 8" key="2">
    <citation type="journal article" date="2016" name="Environ. Microbiol. Rep.">
        <title>Metagenomic evidence for the presence of phototrophic Gemmatimonadetes bacteria in diverse environments.</title>
        <authorList>
            <person name="Zeng Y."/>
            <person name="Baumbach J."/>
            <person name="Barbosa E.G."/>
            <person name="Azevedo V."/>
            <person name="Zhang C."/>
            <person name="Koblizek M."/>
        </authorList>
    </citation>
    <scope>NUCLEOTIDE SEQUENCE [LARGE SCALE GENOMIC DNA]</scope>
    <source>
        <strain evidence="7 8">AP64</strain>
    </source>
</reference>
<dbReference type="Pfam" id="PF00015">
    <property type="entry name" value="MCPsignal"/>
    <property type="match status" value="1"/>
</dbReference>
<dbReference type="GO" id="GO:0007165">
    <property type="term" value="P:signal transduction"/>
    <property type="evidence" value="ECO:0007669"/>
    <property type="project" value="UniProtKB-KW"/>
</dbReference>
<evidence type="ECO:0008006" key="9">
    <source>
        <dbReference type="Google" id="ProtNLM"/>
    </source>
</evidence>
<dbReference type="KEGG" id="gph:GEMMAAP_06690"/>
<feature type="coiled-coil region" evidence="4">
    <location>
        <begin position="186"/>
        <end position="255"/>
    </location>
</feature>
<dbReference type="PRINTS" id="PR00260">
    <property type="entry name" value="CHEMTRNSDUCR"/>
</dbReference>
<reference evidence="7 8" key="1">
    <citation type="journal article" date="2014" name="Proc. Natl. Acad. Sci. U.S.A.">
        <title>Functional type 2 photosynthetic reaction centers found in the rare bacterial phylum Gemmatimonadetes.</title>
        <authorList>
            <person name="Zeng Y."/>
            <person name="Feng F."/>
            <person name="Medova H."/>
            <person name="Dean J."/>
            <person name="Koblizek M."/>
        </authorList>
    </citation>
    <scope>NUCLEOTIDE SEQUENCE [LARGE SCALE GENOMIC DNA]</scope>
    <source>
        <strain evidence="7 8">AP64</strain>
    </source>
</reference>
<dbReference type="GO" id="GO:0005886">
    <property type="term" value="C:plasma membrane"/>
    <property type="evidence" value="ECO:0007669"/>
    <property type="project" value="TreeGrafter"/>
</dbReference>
<accession>A0A143BJ46</accession>
<dbReference type="AlphaFoldDB" id="A0A143BJ46"/>
<evidence type="ECO:0000313" key="7">
    <source>
        <dbReference type="EMBL" id="AMW04615.1"/>
    </source>
</evidence>
<dbReference type="Pfam" id="PF18947">
    <property type="entry name" value="HAMP_2"/>
    <property type="match status" value="1"/>
</dbReference>
<dbReference type="CDD" id="cd06225">
    <property type="entry name" value="HAMP"/>
    <property type="match status" value="1"/>
</dbReference>
<keyword evidence="4" id="KW-0175">Coiled coil</keyword>
<feature type="domain" description="HAMP" evidence="6">
    <location>
        <begin position="11"/>
        <end position="64"/>
    </location>
</feature>
<proteinExistence type="inferred from homology"/>
<dbReference type="PANTHER" id="PTHR43531">
    <property type="entry name" value="PROTEIN ICFG"/>
    <property type="match status" value="1"/>
</dbReference>
<organism evidence="7 8">
    <name type="scientific">Gemmatimonas phototrophica</name>
    <dbReference type="NCBI Taxonomy" id="1379270"/>
    <lineage>
        <taxon>Bacteria</taxon>
        <taxon>Pseudomonadati</taxon>
        <taxon>Gemmatimonadota</taxon>
        <taxon>Gemmatimonadia</taxon>
        <taxon>Gemmatimonadales</taxon>
        <taxon>Gemmatimonadaceae</taxon>
        <taxon>Gemmatimonas</taxon>
    </lineage>
</organism>
<feature type="domain" description="Methyl-accepting transducer" evidence="5">
    <location>
        <begin position="199"/>
        <end position="428"/>
    </location>
</feature>
<keyword evidence="8" id="KW-1185">Reference proteome</keyword>
<sequence length="454" mass="47221">MIGVVIHVLLRRAMQPLTVLADNAKALACGNLDIDIAEPPKEDEVQRIALAMVALRDAERGVADAATRLARGDVNGNIAVRGEEDRLVASMTSLQNTLAHVVADATHRARSTASGDLGDRPATSLSYGVFADLREALDDIVRSVRTPLTDTQRVLDAVSRGDLSARMDASRPGAFGELAGSVNRCAAALTETAAEVRAAADEVRNAGEQLEAAGTDLALDSTAQAAAVDTFAVALQQATANANGIRKQVEHVRERTIDASAQLDTGGMQVRTLLSTTVEATRAAGEAARIVRTIDEIAFQTRLLALNAAVEAARAGDAGRGFAVVADEVGALALRSSEAARQTADTVSAVVSATNRCHALATSTDTVVQQVNDAVAATAAGMDVATTELRQQQSSLERMNAQLIEVTSGTQRVASHAEEGAAAATELVGQAAQLDEMANRLHRHGSSISSSRAA</sequence>
<dbReference type="InterPro" id="IPR003660">
    <property type="entry name" value="HAMP_dom"/>
</dbReference>
<dbReference type="GO" id="GO:0006935">
    <property type="term" value="P:chemotaxis"/>
    <property type="evidence" value="ECO:0007669"/>
    <property type="project" value="InterPro"/>
</dbReference>
<evidence type="ECO:0000259" key="5">
    <source>
        <dbReference type="PROSITE" id="PS50111"/>
    </source>
</evidence>
<dbReference type="Gene3D" id="1.20.120.1530">
    <property type="match status" value="1"/>
</dbReference>
<evidence type="ECO:0000256" key="3">
    <source>
        <dbReference type="PROSITE-ProRule" id="PRU00284"/>
    </source>
</evidence>
<evidence type="ECO:0000259" key="6">
    <source>
        <dbReference type="PROSITE" id="PS50885"/>
    </source>
</evidence>
<dbReference type="PROSITE" id="PS50885">
    <property type="entry name" value="HAMP"/>
    <property type="match status" value="2"/>
</dbReference>
<dbReference type="PANTHER" id="PTHR43531:SF14">
    <property type="entry name" value="METHYL-ACCEPTING CHEMOTAXIS PROTEIN I-RELATED"/>
    <property type="match status" value="1"/>
</dbReference>
<dbReference type="OrthoDB" id="9806477at2"/>
<evidence type="ECO:0000256" key="4">
    <source>
        <dbReference type="SAM" id="Coils"/>
    </source>
</evidence>
<dbReference type="InterPro" id="IPR051310">
    <property type="entry name" value="MCP_chemotaxis"/>
</dbReference>
<dbReference type="SUPFAM" id="SSF58104">
    <property type="entry name" value="Methyl-accepting chemotaxis protein (MCP) signaling domain"/>
    <property type="match status" value="1"/>
</dbReference>
<name>A0A143BJ46_9BACT</name>
<evidence type="ECO:0000313" key="8">
    <source>
        <dbReference type="Proteomes" id="UP000076404"/>
    </source>
</evidence>
<dbReference type="SMART" id="SM00304">
    <property type="entry name" value="HAMP"/>
    <property type="match status" value="2"/>
</dbReference>